<comment type="caution">
    <text evidence="2">The sequence shown here is derived from an EMBL/GenBank/DDBJ whole genome shotgun (WGS) entry which is preliminary data.</text>
</comment>
<evidence type="ECO:0000256" key="1">
    <source>
        <dbReference type="SAM" id="MobiDB-lite"/>
    </source>
</evidence>
<reference evidence="2" key="1">
    <citation type="journal article" date="2023" name="Int. J. Syst. Evol. Microbiol.">
        <title>Sinisalibacter aestuarii sp. nov., isolated from estuarine sediment of the Arakawa River.</title>
        <authorList>
            <person name="Arafat S.T."/>
            <person name="Hirano S."/>
            <person name="Sato A."/>
            <person name="Takeuchi K."/>
            <person name="Yasuda T."/>
            <person name="Terahara T."/>
            <person name="Hamada M."/>
            <person name="Kobayashi T."/>
        </authorList>
    </citation>
    <scope>NUCLEOTIDE SEQUENCE</scope>
    <source>
        <strain evidence="2">B-399</strain>
    </source>
</reference>
<evidence type="ECO:0008006" key="4">
    <source>
        <dbReference type="Google" id="ProtNLM"/>
    </source>
</evidence>
<name>A0ABQ5LWX9_9RHOB</name>
<feature type="compositionally biased region" description="Acidic residues" evidence="1">
    <location>
        <begin position="60"/>
        <end position="73"/>
    </location>
</feature>
<evidence type="ECO:0000313" key="2">
    <source>
        <dbReference type="EMBL" id="GKY89490.1"/>
    </source>
</evidence>
<organism evidence="2 3">
    <name type="scientific">Sinisalibacter aestuarii</name>
    <dbReference type="NCBI Taxonomy" id="2949426"/>
    <lineage>
        <taxon>Bacteria</taxon>
        <taxon>Pseudomonadati</taxon>
        <taxon>Pseudomonadota</taxon>
        <taxon>Alphaproteobacteria</taxon>
        <taxon>Rhodobacterales</taxon>
        <taxon>Roseobacteraceae</taxon>
        <taxon>Sinisalibacter</taxon>
    </lineage>
</organism>
<dbReference type="EMBL" id="BROH01000012">
    <property type="protein sequence ID" value="GKY89490.1"/>
    <property type="molecule type" value="Genomic_DNA"/>
</dbReference>
<proteinExistence type="predicted"/>
<dbReference type="Proteomes" id="UP001144205">
    <property type="component" value="Unassembled WGS sequence"/>
</dbReference>
<dbReference type="RefSeq" id="WP_281843510.1">
    <property type="nucleotide sequence ID" value="NZ_BROH01000012.1"/>
</dbReference>
<gene>
    <name evidence="2" type="ORF">STA1M1_33590</name>
</gene>
<evidence type="ECO:0000313" key="3">
    <source>
        <dbReference type="Proteomes" id="UP001144205"/>
    </source>
</evidence>
<sequence length="73" mass="8025">MAFEDIKAAIDLLMNEIVAKPEDSHVLQEQLREKIAELRALGLPVPADLKQFEDALSGAGDDEDGDDFDNMPV</sequence>
<keyword evidence="3" id="KW-1185">Reference proteome</keyword>
<feature type="region of interest" description="Disordered" evidence="1">
    <location>
        <begin position="53"/>
        <end position="73"/>
    </location>
</feature>
<protein>
    <recommendedName>
        <fullName evidence="4">Terminase small subunit</fullName>
    </recommendedName>
</protein>
<accession>A0ABQ5LWX9</accession>